<gene>
    <name evidence="3" type="ORF">TCAL_12344</name>
</gene>
<dbReference type="Pfam" id="PF02931">
    <property type="entry name" value="Neur_chan_LBD"/>
    <property type="match status" value="1"/>
</dbReference>
<dbReference type="InterPro" id="IPR036734">
    <property type="entry name" value="Neur_chan_lig-bd_sf"/>
</dbReference>
<feature type="signal peptide" evidence="1">
    <location>
        <begin position="1"/>
        <end position="21"/>
    </location>
</feature>
<dbReference type="OrthoDB" id="410315at2759"/>
<feature type="chain" id="PRO_5022053117" description="Neurotransmitter-gated ion-channel ligand-binding domain-containing protein" evidence="1">
    <location>
        <begin position="22"/>
        <end position="262"/>
    </location>
</feature>
<dbReference type="InterPro" id="IPR006202">
    <property type="entry name" value="Neur_chan_lig-bd"/>
</dbReference>
<comment type="caution">
    <text evidence="3">The sequence shown here is derived from an EMBL/GenBank/DDBJ whole genome shotgun (WGS) entry which is preliminary data.</text>
</comment>
<dbReference type="SUPFAM" id="SSF63712">
    <property type="entry name" value="Nicotinic receptor ligand binding domain-like"/>
    <property type="match status" value="1"/>
</dbReference>
<dbReference type="STRING" id="6832.A0A553PKQ8"/>
<dbReference type="AlphaFoldDB" id="A0A553PKQ8"/>
<dbReference type="GO" id="GO:0005230">
    <property type="term" value="F:extracellular ligand-gated monoatomic ion channel activity"/>
    <property type="evidence" value="ECO:0007669"/>
    <property type="project" value="InterPro"/>
</dbReference>
<keyword evidence="1" id="KW-0732">Signal</keyword>
<dbReference type="Proteomes" id="UP000318571">
    <property type="component" value="Chromosome 11"/>
</dbReference>
<keyword evidence="4" id="KW-1185">Reference proteome</keyword>
<feature type="domain" description="Neurotransmitter-gated ion-channel ligand-binding" evidence="2">
    <location>
        <begin position="67"/>
        <end position="239"/>
    </location>
</feature>
<evidence type="ECO:0000259" key="2">
    <source>
        <dbReference type="Pfam" id="PF02931"/>
    </source>
</evidence>
<protein>
    <recommendedName>
        <fullName evidence="2">Neurotransmitter-gated ion-channel ligand-binding domain-containing protein</fullName>
    </recommendedName>
</protein>
<evidence type="ECO:0000313" key="4">
    <source>
        <dbReference type="Proteomes" id="UP000318571"/>
    </source>
</evidence>
<accession>A0A553PKQ8</accession>
<sequence length="262" mass="29567">MKFLVVIASLAVVLTLQEVRGRTEVELLESILSPDNLVKTKPPALALNGTTDVEFGIHPIWLELTPNGVIRGKSWYRYQWVDERLAWTLDESNGMFQALRVNPINLWVPDVFPYSRFDSHKAMFAFHTDGAGSNALIYPSGRVLFVPEAGQEFICSDVDLDSIWGEHECLLKFGSWTYNGHLLNIIPYGGKTELELGDYEKSSPLLIKKSSVKREVKYYSCCGDEPYPALVISLTVQRKFIIQDNGMIIHNPQLKSQGVQCD</sequence>
<evidence type="ECO:0000256" key="1">
    <source>
        <dbReference type="SAM" id="SignalP"/>
    </source>
</evidence>
<proteinExistence type="predicted"/>
<dbReference type="EMBL" id="VCGU01000003">
    <property type="protein sequence ID" value="TRY78266.1"/>
    <property type="molecule type" value="Genomic_DNA"/>
</dbReference>
<dbReference type="OMA" id="NITQTHI"/>
<dbReference type="Gene3D" id="2.70.170.10">
    <property type="entry name" value="Neurotransmitter-gated ion-channel ligand-binding domain"/>
    <property type="match status" value="1"/>
</dbReference>
<reference evidence="3 4" key="1">
    <citation type="journal article" date="2018" name="Nat. Ecol. Evol.">
        <title>Genomic signatures of mitonuclear coevolution across populations of Tigriopus californicus.</title>
        <authorList>
            <person name="Barreto F.S."/>
            <person name="Watson E.T."/>
            <person name="Lima T.G."/>
            <person name="Willett C.S."/>
            <person name="Edmands S."/>
            <person name="Li W."/>
            <person name="Burton R.S."/>
        </authorList>
    </citation>
    <scope>NUCLEOTIDE SEQUENCE [LARGE SCALE GENOMIC DNA]</scope>
    <source>
        <strain evidence="3 4">San Diego</strain>
    </source>
</reference>
<dbReference type="GO" id="GO:0016020">
    <property type="term" value="C:membrane"/>
    <property type="evidence" value="ECO:0007669"/>
    <property type="project" value="InterPro"/>
</dbReference>
<name>A0A553PKQ8_TIGCA</name>
<organism evidence="3 4">
    <name type="scientific">Tigriopus californicus</name>
    <name type="common">Marine copepod</name>
    <dbReference type="NCBI Taxonomy" id="6832"/>
    <lineage>
        <taxon>Eukaryota</taxon>
        <taxon>Metazoa</taxon>
        <taxon>Ecdysozoa</taxon>
        <taxon>Arthropoda</taxon>
        <taxon>Crustacea</taxon>
        <taxon>Multicrustacea</taxon>
        <taxon>Hexanauplia</taxon>
        <taxon>Copepoda</taxon>
        <taxon>Harpacticoida</taxon>
        <taxon>Harpacticidae</taxon>
        <taxon>Tigriopus</taxon>
    </lineage>
</organism>
<evidence type="ECO:0000313" key="3">
    <source>
        <dbReference type="EMBL" id="TRY78266.1"/>
    </source>
</evidence>